<keyword evidence="1" id="KW-1133">Transmembrane helix</keyword>
<keyword evidence="4" id="KW-1185">Reference proteome</keyword>
<evidence type="ECO:0000256" key="1">
    <source>
        <dbReference type="SAM" id="Phobius"/>
    </source>
</evidence>
<comment type="caution">
    <text evidence="3">The sequence shown here is derived from an EMBL/GenBank/DDBJ whole genome shotgun (WGS) entry which is preliminary data.</text>
</comment>
<dbReference type="STRING" id="861450.HMPREF0080_01729"/>
<dbReference type="HOGENOM" id="CLU_058779_0_0_9"/>
<keyword evidence="1" id="KW-0812">Transmembrane</keyword>
<sequence>MKNAKLFEVEVYMKIAKEIGKFLLVTFLFFAVTSPVVVLFGPFDNIKRTVVGAILKSRHPQYITWLFSQEEIDKILGGISTAPRQELFAFTSRTDSSLKLKNIDSNRFKGFLLEIPDPKRVQIATAENLDEKGDTTSGIAQRNGAVAAINAGGFYDANGTGTGRSPYGFIIHDGKFVLGQNVSDGEVNEFVGFTEGGNLIAGNYSKGELIAMGVKEGISFGPALIVNGEKMITSGDGGWGVGPRTAIGQRKDGTVLFLVIDGRQPSYSIGATLRDVQNILYEEGAYIAANLDGGSSSTLFMNGNVVNKPADLLGERMIPTAFIVK</sequence>
<evidence type="ECO:0000313" key="4">
    <source>
        <dbReference type="Proteomes" id="UP000005481"/>
    </source>
</evidence>
<dbReference type="InterPro" id="IPR018711">
    <property type="entry name" value="NAGPA"/>
</dbReference>
<dbReference type="PATRIC" id="fig|861450.3.peg.1599"/>
<dbReference type="Proteomes" id="UP000005481">
    <property type="component" value="Unassembled WGS sequence"/>
</dbReference>
<feature type="domain" description="Phosphodiester glycosidase" evidence="2">
    <location>
        <begin position="143"/>
        <end position="324"/>
    </location>
</feature>
<dbReference type="AlphaFoldDB" id="G9YJ84"/>
<name>G9YJ84_9FIRM</name>
<evidence type="ECO:0000259" key="2">
    <source>
        <dbReference type="Pfam" id="PF09992"/>
    </source>
</evidence>
<gene>
    <name evidence="3" type="ORF">HMPREF0080_01729</name>
</gene>
<dbReference type="eggNOG" id="COG4632">
    <property type="taxonomic scope" value="Bacteria"/>
</dbReference>
<keyword evidence="1" id="KW-0472">Membrane</keyword>
<protein>
    <recommendedName>
        <fullName evidence="2">Phosphodiester glycosidase domain-containing protein</fullName>
    </recommendedName>
</protein>
<reference evidence="3 4" key="1">
    <citation type="submission" date="2011-08" db="EMBL/GenBank/DDBJ databases">
        <authorList>
            <person name="Weinstock G."/>
            <person name="Sodergren E."/>
            <person name="Clifton S."/>
            <person name="Fulton L."/>
            <person name="Fulton B."/>
            <person name="Courtney L."/>
            <person name="Fronick C."/>
            <person name="Harrison M."/>
            <person name="Strong C."/>
            <person name="Farmer C."/>
            <person name="Delahaunty K."/>
            <person name="Markovic C."/>
            <person name="Hall O."/>
            <person name="Minx P."/>
            <person name="Tomlinson C."/>
            <person name="Mitreva M."/>
            <person name="Hou S."/>
            <person name="Chen J."/>
            <person name="Wollam A."/>
            <person name="Pepin K.H."/>
            <person name="Johnson M."/>
            <person name="Bhonagiri V."/>
            <person name="Zhang X."/>
            <person name="Suruliraj S."/>
            <person name="Warren W."/>
            <person name="Chinwalla A."/>
            <person name="Mardis E.R."/>
            <person name="Wilson R.K."/>
        </authorList>
    </citation>
    <scope>NUCLEOTIDE SEQUENCE [LARGE SCALE GENOMIC DNA]</scope>
    <source>
        <strain evidence="3 4">F0357</strain>
    </source>
</reference>
<dbReference type="EMBL" id="AGCJ01000075">
    <property type="protein sequence ID" value="EHM38792.1"/>
    <property type="molecule type" value="Genomic_DNA"/>
</dbReference>
<organism evidence="3 4">
    <name type="scientific">Anaeroglobus geminatus F0357</name>
    <dbReference type="NCBI Taxonomy" id="861450"/>
    <lineage>
        <taxon>Bacteria</taxon>
        <taxon>Bacillati</taxon>
        <taxon>Bacillota</taxon>
        <taxon>Negativicutes</taxon>
        <taxon>Veillonellales</taxon>
        <taxon>Veillonellaceae</taxon>
        <taxon>Anaeroglobus</taxon>
    </lineage>
</organism>
<evidence type="ECO:0000313" key="3">
    <source>
        <dbReference type="EMBL" id="EHM38792.1"/>
    </source>
</evidence>
<dbReference type="Pfam" id="PF09992">
    <property type="entry name" value="NAGPA"/>
    <property type="match status" value="1"/>
</dbReference>
<proteinExistence type="predicted"/>
<feature type="transmembrane region" description="Helical" evidence="1">
    <location>
        <begin position="21"/>
        <end position="43"/>
    </location>
</feature>
<accession>G9YJ84</accession>
<dbReference type="PANTHER" id="PTHR40446:SF2">
    <property type="entry name" value="N-ACETYLGLUCOSAMINE-1-PHOSPHODIESTER ALPHA-N-ACETYLGLUCOSAMINIDASE"/>
    <property type="match status" value="1"/>
</dbReference>
<dbReference type="PANTHER" id="PTHR40446">
    <property type="entry name" value="N-ACETYLGLUCOSAMINE-1-PHOSPHODIESTER ALPHA-N-ACETYLGLUCOSAMINIDASE"/>
    <property type="match status" value="1"/>
</dbReference>